<gene>
    <name evidence="1" type="ORF">GAP32_408</name>
</gene>
<name>K4F6G1_9CAUD</name>
<reference evidence="1 2" key="1">
    <citation type="journal article" date="2014" name="Virology">
        <title>Supersize me: Cronobacter sakazakii phage GAP32.</title>
        <authorList>
            <person name="Abbasifar R."/>
            <person name="Griffiths M.W."/>
            <person name="Sabour P.M."/>
            <person name="Ackermann H.-W."/>
            <person name="Vandersteegen K."/>
            <person name="Lavigne R."/>
            <person name="Noben J.-P."/>
            <person name="Villa A.A."/>
            <person name="Abbasifar A."/>
            <person name="Nash J.H.E."/>
            <person name="Kropinski A.M."/>
        </authorList>
    </citation>
    <scope>NUCLEOTIDE SEQUENCE [LARGE SCALE GENOMIC DNA]</scope>
    <source>
        <strain evidence="1">GAP-32</strain>
    </source>
</reference>
<organism evidence="1 2">
    <name type="scientific">Cronobacter phage vB_CsaM_GAP32</name>
    <dbReference type="NCBI Taxonomy" id="1141136"/>
    <lineage>
        <taxon>Viruses</taxon>
        <taxon>Duplodnaviria</taxon>
        <taxon>Heunggongvirae</taxon>
        <taxon>Uroviricota</taxon>
        <taxon>Caudoviricetes</taxon>
        <taxon>Mimasvirus</taxon>
        <taxon>Mimasvirus GAP32</taxon>
    </lineage>
</organism>
<dbReference type="GeneID" id="13994151"/>
<protein>
    <submittedName>
        <fullName evidence="1">Uncharacterized protein</fullName>
    </submittedName>
</protein>
<evidence type="ECO:0000313" key="1">
    <source>
        <dbReference type="EMBL" id="AFC21861.1"/>
    </source>
</evidence>
<dbReference type="KEGG" id="vg:13994151"/>
<sequence length="50" mass="5794">MLQYLKERACFILFGILFLCVCGIVTNAIADGIQRSITQEMIDDTYRIHR</sequence>
<accession>K4F6G1</accession>
<dbReference type="EMBL" id="JN882285">
    <property type="protein sequence ID" value="AFC21861.1"/>
    <property type="molecule type" value="Genomic_DNA"/>
</dbReference>
<dbReference type="RefSeq" id="YP_006987516.1">
    <property type="nucleotide sequence ID" value="NC_019401.1"/>
</dbReference>
<dbReference type="Proteomes" id="UP000000457">
    <property type="component" value="Segment"/>
</dbReference>
<keyword evidence="2" id="KW-1185">Reference proteome</keyword>
<evidence type="ECO:0000313" key="2">
    <source>
        <dbReference type="Proteomes" id="UP000000457"/>
    </source>
</evidence>
<proteinExistence type="predicted"/>